<reference evidence="1" key="1">
    <citation type="submission" date="2021-05" db="EMBL/GenBank/DDBJ databases">
        <title>First report of NDM-5 and VEB-6 producing Proteus mirabilis isolated from blood of a sepsis patient in Kolkata, India.</title>
        <authorList>
            <person name="Halder G."/>
            <person name="Chaudhuri B."/>
            <person name="Dutta S."/>
        </authorList>
    </citation>
    <scope>NUCLEOTIDE SEQUENCE [LARGE SCALE GENOMIC DNA]</scope>
    <source>
        <strain evidence="1">7049</strain>
    </source>
</reference>
<sequence>MWVCPMPYYCPATPRSGGAVDIIAEKVAMLNSKQSPIIDTEIEQFLREKTLNFQATQDIVKSLYWRTICDCGDPTDYDLKPTSLIPSQWNQSFDVQKINPAATIIVEIHHSGWLY</sequence>
<dbReference type="EMBL" id="JADQCH020000002">
    <property type="protein sequence ID" value="MEY2345588.1"/>
    <property type="molecule type" value="Genomic_DNA"/>
</dbReference>
<organism evidence="1">
    <name type="scientific">Proteus mirabilis</name>
    <dbReference type="NCBI Taxonomy" id="584"/>
    <lineage>
        <taxon>Bacteria</taxon>
        <taxon>Pseudomonadati</taxon>
        <taxon>Pseudomonadota</taxon>
        <taxon>Gammaproteobacteria</taxon>
        <taxon>Enterobacterales</taxon>
        <taxon>Morganellaceae</taxon>
        <taxon>Proteus</taxon>
    </lineage>
</organism>
<gene>
    <name evidence="1" type="ORF">I3679_023300</name>
</gene>
<name>A0ABD5M125_PROMI</name>
<dbReference type="AlphaFoldDB" id="A0ABD5M125"/>
<comment type="caution">
    <text evidence="1">The sequence shown here is derived from an EMBL/GenBank/DDBJ whole genome shotgun (WGS) entry which is preliminary data.</text>
</comment>
<proteinExistence type="predicted"/>
<protein>
    <submittedName>
        <fullName evidence="1">Uncharacterized protein</fullName>
    </submittedName>
</protein>
<dbReference type="Gene3D" id="3.40.50.720">
    <property type="entry name" value="NAD(P)-binding Rossmann-like Domain"/>
    <property type="match status" value="1"/>
</dbReference>
<evidence type="ECO:0000313" key="1">
    <source>
        <dbReference type="EMBL" id="MEY2345588.1"/>
    </source>
</evidence>
<accession>A0ABD5M125</accession>